<proteinExistence type="inferred from homology"/>
<dbReference type="AlphaFoldDB" id="A0A0P1ILY5"/>
<sequence length="202" mass="20556">MSREIIAILRGVKPNEVLGICEQIIEAGIDRIEVPLNSPDPFESIGAIAKAFGSNALIGAGTVLTTDNVQRLKDVGGELVVSPDCNIAVIEKSKALGMQSWPGVMTPTECFAALRAGADGLKIFPGDMVGPKGLKAMKAVLPSDVPVYAVGGAGPDNFAEWAAAGAAGFGIGSAIYKPGLSAADVRAKADAIVAAYDSAMGT</sequence>
<dbReference type="EMBL" id="CYUE01000002">
    <property type="protein sequence ID" value="CUK24657.1"/>
    <property type="molecule type" value="Genomic_DNA"/>
</dbReference>
<evidence type="ECO:0000256" key="4">
    <source>
        <dbReference type="ARBA" id="ARBA00023239"/>
    </source>
</evidence>
<dbReference type="EC" id="4.1.2.21" evidence="6"/>
<keyword evidence="4 6" id="KW-0456">Lyase</keyword>
<dbReference type="GO" id="GO:0008674">
    <property type="term" value="F:2-dehydro-3-deoxy-6-phosphogalactonate aldolase activity"/>
    <property type="evidence" value="ECO:0007669"/>
    <property type="project" value="UniProtKB-EC"/>
</dbReference>
<dbReference type="Pfam" id="PF01081">
    <property type="entry name" value="Aldolase"/>
    <property type="match status" value="1"/>
</dbReference>
<gene>
    <name evidence="6" type="primary">dgoA_1</name>
    <name evidence="6" type="ORF">TA5114_00442</name>
</gene>
<dbReference type="STRING" id="1715691.TA5113_00505"/>
<dbReference type="InterPro" id="IPR000887">
    <property type="entry name" value="Aldlse_KDPG_KHG"/>
</dbReference>
<dbReference type="RefSeq" id="WP_058313646.1">
    <property type="nucleotide sequence ID" value="NZ_CYTO01000004.1"/>
</dbReference>
<keyword evidence="5" id="KW-0119">Carbohydrate metabolism</keyword>
<comment type="similarity">
    <text evidence="2">Belongs to the KHG/KDPG aldolase family.</text>
</comment>
<comment type="pathway">
    <text evidence="1">Carbohydrate acid metabolism.</text>
</comment>
<evidence type="ECO:0000256" key="1">
    <source>
        <dbReference type="ARBA" id="ARBA00004761"/>
    </source>
</evidence>
<accession>A0A0P1ILY5</accession>
<dbReference type="SUPFAM" id="SSF51569">
    <property type="entry name" value="Aldolase"/>
    <property type="match status" value="1"/>
</dbReference>
<dbReference type="PANTHER" id="PTHR30246">
    <property type="entry name" value="2-KETO-3-DEOXY-6-PHOSPHOGLUCONATE ALDOLASE"/>
    <property type="match status" value="1"/>
</dbReference>
<dbReference type="Proteomes" id="UP000051184">
    <property type="component" value="Unassembled WGS sequence"/>
</dbReference>
<protein>
    <submittedName>
        <fullName evidence="6">2-dehydro-3-deoxy-6-phosphogalactonate aldolase</fullName>
        <ecNumber evidence="6">4.1.2.21</ecNumber>
    </submittedName>
</protein>
<evidence type="ECO:0000256" key="2">
    <source>
        <dbReference type="ARBA" id="ARBA00006906"/>
    </source>
</evidence>
<name>A0A0P1ILY5_9RHOB</name>
<dbReference type="Gene3D" id="3.20.20.70">
    <property type="entry name" value="Aldolase class I"/>
    <property type="match status" value="1"/>
</dbReference>
<dbReference type="PANTHER" id="PTHR30246:SF1">
    <property type="entry name" value="2-DEHYDRO-3-DEOXY-6-PHOSPHOGALACTONATE ALDOLASE-RELATED"/>
    <property type="match status" value="1"/>
</dbReference>
<evidence type="ECO:0000313" key="6">
    <source>
        <dbReference type="EMBL" id="CUK24657.1"/>
    </source>
</evidence>
<dbReference type="InterPro" id="IPR013785">
    <property type="entry name" value="Aldolase_TIM"/>
</dbReference>
<dbReference type="NCBIfam" id="NF006600">
    <property type="entry name" value="PRK09140.1"/>
    <property type="match status" value="1"/>
</dbReference>
<evidence type="ECO:0000256" key="5">
    <source>
        <dbReference type="ARBA" id="ARBA00023277"/>
    </source>
</evidence>
<dbReference type="OrthoDB" id="7204076at2"/>
<organism evidence="6 7">
    <name type="scientific">Cognatishimia activa</name>
    <dbReference type="NCBI Taxonomy" id="1715691"/>
    <lineage>
        <taxon>Bacteria</taxon>
        <taxon>Pseudomonadati</taxon>
        <taxon>Pseudomonadota</taxon>
        <taxon>Alphaproteobacteria</taxon>
        <taxon>Rhodobacterales</taxon>
        <taxon>Paracoccaceae</taxon>
        <taxon>Cognatishimia</taxon>
    </lineage>
</organism>
<comment type="subunit">
    <text evidence="3">Homotrimer.</text>
</comment>
<keyword evidence="7" id="KW-1185">Reference proteome</keyword>
<reference evidence="7" key="1">
    <citation type="submission" date="2015-09" db="EMBL/GenBank/DDBJ databases">
        <authorList>
            <person name="Rodrigo-Torres Lidia"/>
            <person name="Arahal R.David."/>
        </authorList>
    </citation>
    <scope>NUCLEOTIDE SEQUENCE [LARGE SCALE GENOMIC DNA]</scope>
    <source>
        <strain evidence="7">CECT 5114</strain>
    </source>
</reference>
<evidence type="ECO:0000256" key="3">
    <source>
        <dbReference type="ARBA" id="ARBA00011233"/>
    </source>
</evidence>
<evidence type="ECO:0000313" key="7">
    <source>
        <dbReference type="Proteomes" id="UP000051184"/>
    </source>
</evidence>
<dbReference type="CDD" id="cd00452">
    <property type="entry name" value="KDPG_aldolase"/>
    <property type="match status" value="1"/>
</dbReference>